<evidence type="ECO:0008006" key="5">
    <source>
        <dbReference type="Google" id="ProtNLM"/>
    </source>
</evidence>
<reference evidence="3 4" key="1">
    <citation type="journal article" name="Front. Microbiol.">
        <title>Sugar Metabolism of the First Thermophilic Planctomycete Thermogutta terrifontis: Comparative Genomic and Transcriptomic Approaches.</title>
        <authorList>
            <person name="Elcheninov A.G."/>
            <person name="Menzel P."/>
            <person name="Gudbergsdottir S.R."/>
            <person name="Slesarev A.I."/>
            <person name="Kadnikov V.V."/>
            <person name="Krogh A."/>
            <person name="Bonch-Osmolovskaya E.A."/>
            <person name="Peng X."/>
            <person name="Kublanov I.V."/>
        </authorList>
    </citation>
    <scope>NUCLEOTIDE SEQUENCE [LARGE SCALE GENOMIC DNA]</scope>
    <source>
        <strain evidence="3 4">R1</strain>
    </source>
</reference>
<organism evidence="3 4">
    <name type="scientific">Thermogutta terrifontis</name>
    <dbReference type="NCBI Taxonomy" id="1331910"/>
    <lineage>
        <taxon>Bacteria</taxon>
        <taxon>Pseudomonadati</taxon>
        <taxon>Planctomycetota</taxon>
        <taxon>Planctomycetia</taxon>
        <taxon>Pirellulales</taxon>
        <taxon>Thermoguttaceae</taxon>
        <taxon>Thermogutta</taxon>
    </lineage>
</organism>
<dbReference type="PANTHER" id="PTHR35757:SF1">
    <property type="entry name" value="THERMOSOME SUBUNIT GAMMA"/>
    <property type="match status" value="1"/>
</dbReference>
<gene>
    <name evidence="3" type="ORF">THTE_1470</name>
</gene>
<feature type="signal peptide" evidence="2">
    <location>
        <begin position="1"/>
        <end position="17"/>
    </location>
</feature>
<feature type="region of interest" description="Disordered" evidence="1">
    <location>
        <begin position="130"/>
        <end position="155"/>
    </location>
</feature>
<dbReference type="Proteomes" id="UP000215086">
    <property type="component" value="Chromosome"/>
</dbReference>
<feature type="compositionally biased region" description="Polar residues" evidence="1">
    <location>
        <begin position="141"/>
        <end position="150"/>
    </location>
</feature>
<dbReference type="RefSeq" id="WP_095414503.1">
    <property type="nucleotide sequence ID" value="NZ_CP018477.1"/>
</dbReference>
<dbReference type="KEGG" id="ttf:THTE_1470"/>
<feature type="region of interest" description="Disordered" evidence="1">
    <location>
        <begin position="51"/>
        <end position="109"/>
    </location>
</feature>
<evidence type="ECO:0000256" key="1">
    <source>
        <dbReference type="SAM" id="MobiDB-lite"/>
    </source>
</evidence>
<feature type="chain" id="PRO_5012448326" description="TraB/GumN family protein" evidence="2">
    <location>
        <begin position="18"/>
        <end position="392"/>
    </location>
</feature>
<sequence>MLAFAVGLGSVTLLVAAALPGELGLASQTHSGEIILAFSAVDPANGVLVSTEQEHSVPVPAQEKSTSRKRLKRQSEAIQRKSAAEKSDQAKTTEDSAGNTPKAKEQSPPQFIRLQKKKGEPQFLQTAIVSYQPRAEDSAEKSVTGNSRQNAAAEKKLPPDLRVDLVGVIHIAEQGYYEELNKQLRRYDVVLYELVAPEGTRVTPGTRSAHPVSVIQRSMTDFLGLVFQLDAIDYHRPNFVHADMSPEEFTRSMEEKGENFWTMFFRAFGYEFAKSQARQSGGNDLDFFKALFSKDRQLEMKRLFAEQLAEDVEGQIRALEGPQGSTLISGRNEKVLQVLRDQIGLGHRRIAIFYGAGHMYHFHERLLELGLVPVKTKWLNAWDLRAPSSNQN</sequence>
<keyword evidence="4" id="KW-1185">Reference proteome</keyword>
<evidence type="ECO:0000313" key="4">
    <source>
        <dbReference type="Proteomes" id="UP000215086"/>
    </source>
</evidence>
<feature type="compositionally biased region" description="Basic and acidic residues" evidence="1">
    <location>
        <begin position="73"/>
        <end position="94"/>
    </location>
</feature>
<accession>A0A286RDQ4</accession>
<dbReference type="AlphaFoldDB" id="A0A286RDQ4"/>
<evidence type="ECO:0000256" key="2">
    <source>
        <dbReference type="SAM" id="SignalP"/>
    </source>
</evidence>
<dbReference type="PANTHER" id="PTHR35757">
    <property type="entry name" value="THERMOSOME SUBUNIT GAMMA"/>
    <property type="match status" value="1"/>
</dbReference>
<keyword evidence="2" id="KW-0732">Signal</keyword>
<dbReference type="OrthoDB" id="249177at2"/>
<proteinExistence type="predicted"/>
<protein>
    <recommendedName>
        <fullName evidence="5">TraB/GumN family protein</fullName>
    </recommendedName>
</protein>
<dbReference type="EMBL" id="CP018477">
    <property type="protein sequence ID" value="ASV74072.1"/>
    <property type="molecule type" value="Genomic_DNA"/>
</dbReference>
<evidence type="ECO:0000313" key="3">
    <source>
        <dbReference type="EMBL" id="ASV74072.1"/>
    </source>
</evidence>
<name>A0A286RDQ4_9BACT</name>